<keyword evidence="3" id="KW-1185">Reference proteome</keyword>
<gene>
    <name evidence="2" type="ORF">BDV96DRAFT_598366</name>
</gene>
<dbReference type="Proteomes" id="UP000799770">
    <property type="component" value="Unassembled WGS sequence"/>
</dbReference>
<evidence type="ECO:0000313" key="2">
    <source>
        <dbReference type="EMBL" id="KAF2117480.1"/>
    </source>
</evidence>
<protein>
    <submittedName>
        <fullName evidence="2">Uncharacterized protein</fullName>
    </submittedName>
</protein>
<reference evidence="2" key="1">
    <citation type="journal article" date="2020" name="Stud. Mycol.">
        <title>101 Dothideomycetes genomes: a test case for predicting lifestyles and emergence of pathogens.</title>
        <authorList>
            <person name="Haridas S."/>
            <person name="Albert R."/>
            <person name="Binder M."/>
            <person name="Bloem J."/>
            <person name="Labutti K."/>
            <person name="Salamov A."/>
            <person name="Andreopoulos B."/>
            <person name="Baker S."/>
            <person name="Barry K."/>
            <person name="Bills G."/>
            <person name="Bluhm B."/>
            <person name="Cannon C."/>
            <person name="Castanera R."/>
            <person name="Culley D."/>
            <person name="Daum C."/>
            <person name="Ezra D."/>
            <person name="Gonzalez J."/>
            <person name="Henrissat B."/>
            <person name="Kuo A."/>
            <person name="Liang C."/>
            <person name="Lipzen A."/>
            <person name="Lutzoni F."/>
            <person name="Magnuson J."/>
            <person name="Mondo S."/>
            <person name="Nolan M."/>
            <person name="Ohm R."/>
            <person name="Pangilinan J."/>
            <person name="Park H.-J."/>
            <person name="Ramirez L."/>
            <person name="Alfaro M."/>
            <person name="Sun H."/>
            <person name="Tritt A."/>
            <person name="Yoshinaga Y."/>
            <person name="Zwiers L.-H."/>
            <person name="Turgeon B."/>
            <person name="Goodwin S."/>
            <person name="Spatafora J."/>
            <person name="Crous P."/>
            <person name="Grigoriev I."/>
        </authorList>
    </citation>
    <scope>NUCLEOTIDE SEQUENCE</scope>
    <source>
        <strain evidence="2">CBS 627.86</strain>
    </source>
</reference>
<feature type="compositionally biased region" description="Polar residues" evidence="1">
    <location>
        <begin position="18"/>
        <end position="29"/>
    </location>
</feature>
<sequence length="376" mass="42808">MNMNWNVGRRDVGREVLTPNQPSSRLSTKTNQANYSGYFSHEKPDYWLQPFQVVDGIDEFVAIRERRYCPLDYSGNSAIATGEFYSADQHRYWMGFESGDTRILCGGQDYLETYPEWTASQYVEPYPVSGIPRLSIDHPPRPTPVHTKLYAQEQADAAFENVFNVSSCFSFAKKAEEVIAQNPGERAATLSGLTTIWTSIQSDIGELLGVQTETVDHSELLECVSERIASAYEWSVGLKPEMTNEECNSTGWDMTKMFLLYHHIPDFITAYEESLAAENGVALEAAVERRKTNRPMQLVADAHDRPDHHLFKPGFMKDSERPLFELSKAAHDVIHALDKDLKAITSDDVRPVWRDRTQMKNIHYVLVNFNNDVLKP</sequence>
<evidence type="ECO:0000313" key="3">
    <source>
        <dbReference type="Proteomes" id="UP000799770"/>
    </source>
</evidence>
<name>A0A6A5ZD95_9PLEO</name>
<evidence type="ECO:0000256" key="1">
    <source>
        <dbReference type="SAM" id="MobiDB-lite"/>
    </source>
</evidence>
<dbReference type="EMBL" id="ML977319">
    <property type="protein sequence ID" value="KAF2117480.1"/>
    <property type="molecule type" value="Genomic_DNA"/>
</dbReference>
<organism evidence="2 3">
    <name type="scientific">Lophiotrema nucula</name>
    <dbReference type="NCBI Taxonomy" id="690887"/>
    <lineage>
        <taxon>Eukaryota</taxon>
        <taxon>Fungi</taxon>
        <taxon>Dikarya</taxon>
        <taxon>Ascomycota</taxon>
        <taxon>Pezizomycotina</taxon>
        <taxon>Dothideomycetes</taxon>
        <taxon>Pleosporomycetidae</taxon>
        <taxon>Pleosporales</taxon>
        <taxon>Lophiotremataceae</taxon>
        <taxon>Lophiotrema</taxon>
    </lineage>
</organism>
<dbReference type="AlphaFoldDB" id="A0A6A5ZD95"/>
<proteinExistence type="predicted"/>
<accession>A0A6A5ZD95</accession>
<feature type="region of interest" description="Disordered" evidence="1">
    <location>
        <begin position="1"/>
        <end position="29"/>
    </location>
</feature>